<proteinExistence type="predicted"/>
<accession>A0A9N8EIZ9</accession>
<evidence type="ECO:0000313" key="2">
    <source>
        <dbReference type="Proteomes" id="UP001153069"/>
    </source>
</evidence>
<keyword evidence="2" id="KW-1185">Reference proteome</keyword>
<name>A0A9N8EIZ9_9STRA</name>
<dbReference type="InterPro" id="IPR036514">
    <property type="entry name" value="SGNH_hydro_sf"/>
</dbReference>
<reference evidence="1" key="1">
    <citation type="submission" date="2020-06" db="EMBL/GenBank/DDBJ databases">
        <authorList>
            <consortium name="Plant Systems Biology data submission"/>
        </authorList>
    </citation>
    <scope>NUCLEOTIDE SEQUENCE</scope>
    <source>
        <strain evidence="1">D6</strain>
    </source>
</reference>
<evidence type="ECO:0000313" key="1">
    <source>
        <dbReference type="EMBL" id="CAB9520111.1"/>
    </source>
</evidence>
<dbReference type="Gene3D" id="3.40.50.1110">
    <property type="entry name" value="SGNH hydrolase"/>
    <property type="match status" value="1"/>
</dbReference>
<gene>
    <name evidence="1" type="ORF">SEMRO_1074_G238320.1</name>
</gene>
<sequence length="195" mass="21802">MVACAGATVENLYDQIDYLNAKYPRERATHWRGSTFLLTLGINGASFNCVQHWLTTLNPLQDCSTNSDNLLGNLDQVQEELTAALTYLVSEANEATIRVLADFFDNEYVGKLNAISQEVVQSIQENPPPFPRDEVDMEFIDVNDYLTMGSCSNAKDYLDLWGFQLGLPTVLSVGAYHPTPRGYDKYYEAVLDNLG</sequence>
<protein>
    <submittedName>
        <fullName evidence="1">Uncharacterized protein</fullName>
    </submittedName>
</protein>
<dbReference type="EMBL" id="CAICTM010001072">
    <property type="protein sequence ID" value="CAB9520111.1"/>
    <property type="molecule type" value="Genomic_DNA"/>
</dbReference>
<dbReference type="AlphaFoldDB" id="A0A9N8EIZ9"/>
<organism evidence="1 2">
    <name type="scientific">Seminavis robusta</name>
    <dbReference type="NCBI Taxonomy" id="568900"/>
    <lineage>
        <taxon>Eukaryota</taxon>
        <taxon>Sar</taxon>
        <taxon>Stramenopiles</taxon>
        <taxon>Ochrophyta</taxon>
        <taxon>Bacillariophyta</taxon>
        <taxon>Bacillariophyceae</taxon>
        <taxon>Bacillariophycidae</taxon>
        <taxon>Naviculales</taxon>
        <taxon>Naviculaceae</taxon>
        <taxon>Seminavis</taxon>
    </lineage>
</organism>
<comment type="caution">
    <text evidence="1">The sequence shown here is derived from an EMBL/GenBank/DDBJ whole genome shotgun (WGS) entry which is preliminary data.</text>
</comment>
<dbReference type="SUPFAM" id="SSF52266">
    <property type="entry name" value="SGNH hydrolase"/>
    <property type="match status" value="1"/>
</dbReference>
<dbReference type="Proteomes" id="UP001153069">
    <property type="component" value="Unassembled WGS sequence"/>
</dbReference>